<dbReference type="PANTHER" id="PTHR30294">
    <property type="entry name" value="MEMBRANE COMPONENT OF ABC TRANSPORTER YHHJ-RELATED"/>
    <property type="match status" value="1"/>
</dbReference>
<protein>
    <submittedName>
        <fullName evidence="9">ABC-2 type transport system permease protein</fullName>
    </submittedName>
</protein>
<dbReference type="PANTHER" id="PTHR30294:SF29">
    <property type="entry name" value="MULTIDRUG ABC TRANSPORTER PERMEASE YBHS-RELATED"/>
    <property type="match status" value="1"/>
</dbReference>
<feature type="compositionally biased region" description="Polar residues" evidence="6">
    <location>
        <begin position="1"/>
        <end position="11"/>
    </location>
</feature>
<keyword evidence="5 7" id="KW-0472">Membrane</keyword>
<evidence type="ECO:0000256" key="5">
    <source>
        <dbReference type="ARBA" id="ARBA00023136"/>
    </source>
</evidence>
<organism evidence="9 10">
    <name type="scientific">Terracoccus luteus</name>
    <dbReference type="NCBI Taxonomy" id="53356"/>
    <lineage>
        <taxon>Bacteria</taxon>
        <taxon>Bacillati</taxon>
        <taxon>Actinomycetota</taxon>
        <taxon>Actinomycetes</taxon>
        <taxon>Micrococcales</taxon>
        <taxon>Intrasporangiaceae</taxon>
        <taxon>Terracoccus</taxon>
    </lineage>
</organism>
<evidence type="ECO:0000256" key="7">
    <source>
        <dbReference type="SAM" id="Phobius"/>
    </source>
</evidence>
<evidence type="ECO:0000313" key="9">
    <source>
        <dbReference type="EMBL" id="RKT76651.1"/>
    </source>
</evidence>
<evidence type="ECO:0000256" key="1">
    <source>
        <dbReference type="ARBA" id="ARBA00004651"/>
    </source>
</evidence>
<dbReference type="Pfam" id="PF12698">
    <property type="entry name" value="ABC2_membrane_3"/>
    <property type="match status" value="1"/>
</dbReference>
<evidence type="ECO:0000256" key="6">
    <source>
        <dbReference type="SAM" id="MobiDB-lite"/>
    </source>
</evidence>
<dbReference type="OrthoDB" id="3268959at2"/>
<keyword evidence="2" id="KW-1003">Cell membrane</keyword>
<dbReference type="Proteomes" id="UP000278440">
    <property type="component" value="Unassembled WGS sequence"/>
</dbReference>
<dbReference type="AlphaFoldDB" id="A0A495XPX9"/>
<feature type="transmembrane region" description="Helical" evidence="7">
    <location>
        <begin position="327"/>
        <end position="352"/>
    </location>
</feature>
<dbReference type="InterPro" id="IPR051449">
    <property type="entry name" value="ABC-2_transporter_component"/>
</dbReference>
<comment type="subcellular location">
    <subcellularLocation>
        <location evidence="1">Cell membrane</location>
        <topology evidence="1">Multi-pass membrane protein</topology>
    </subcellularLocation>
</comment>
<feature type="transmembrane region" description="Helical" evidence="7">
    <location>
        <begin position="372"/>
        <end position="393"/>
    </location>
</feature>
<dbReference type="GO" id="GO:0005886">
    <property type="term" value="C:plasma membrane"/>
    <property type="evidence" value="ECO:0007669"/>
    <property type="project" value="UniProtKB-SubCell"/>
</dbReference>
<evidence type="ECO:0000256" key="4">
    <source>
        <dbReference type="ARBA" id="ARBA00022989"/>
    </source>
</evidence>
<comment type="caution">
    <text evidence="9">The sequence shown here is derived from an EMBL/GenBank/DDBJ whole genome shotgun (WGS) entry which is preliminary data.</text>
</comment>
<reference evidence="9 10" key="1">
    <citation type="submission" date="2018-10" db="EMBL/GenBank/DDBJ databases">
        <title>Sequencing the genomes of 1000 actinobacteria strains.</title>
        <authorList>
            <person name="Klenk H.-P."/>
        </authorList>
    </citation>
    <scope>NUCLEOTIDE SEQUENCE [LARGE SCALE GENOMIC DNA]</scope>
    <source>
        <strain evidence="9 10">DSM 44267</strain>
    </source>
</reference>
<evidence type="ECO:0000259" key="8">
    <source>
        <dbReference type="Pfam" id="PF12698"/>
    </source>
</evidence>
<name>A0A495XPX9_9MICO</name>
<proteinExistence type="predicted"/>
<evidence type="ECO:0000256" key="3">
    <source>
        <dbReference type="ARBA" id="ARBA00022692"/>
    </source>
</evidence>
<evidence type="ECO:0000256" key="2">
    <source>
        <dbReference type="ARBA" id="ARBA00022475"/>
    </source>
</evidence>
<dbReference type="EMBL" id="RBXT01000001">
    <property type="protein sequence ID" value="RKT76651.1"/>
    <property type="molecule type" value="Genomic_DNA"/>
</dbReference>
<dbReference type="RefSeq" id="WP_121030040.1">
    <property type="nucleotide sequence ID" value="NZ_RBXT01000001.1"/>
</dbReference>
<evidence type="ECO:0000313" key="10">
    <source>
        <dbReference type="Proteomes" id="UP000278440"/>
    </source>
</evidence>
<feature type="transmembrane region" description="Helical" evidence="7">
    <location>
        <begin position="46"/>
        <end position="67"/>
    </location>
</feature>
<feature type="domain" description="ABC-2 type transporter transmembrane" evidence="8">
    <location>
        <begin position="45"/>
        <end position="388"/>
    </location>
</feature>
<feature type="transmembrane region" description="Helical" evidence="7">
    <location>
        <begin position="253"/>
        <end position="273"/>
    </location>
</feature>
<dbReference type="InterPro" id="IPR013525">
    <property type="entry name" value="ABC2_TM"/>
</dbReference>
<keyword evidence="3 7" id="KW-0812">Transmembrane</keyword>
<feature type="transmembrane region" description="Helical" evidence="7">
    <location>
        <begin position="195"/>
        <end position="214"/>
    </location>
</feature>
<keyword evidence="4 7" id="KW-1133">Transmembrane helix</keyword>
<sequence length="415" mass="42923">MTTQTDPSPRTSAAGGDGSRERAPQAGRPWAIVAGREVVVRLTNRAFLVSTLITLVFIVGIGAFSAWQSGRTSTATVAVTSQDAGRLVSTAAAAAKAADSSTEIEATTLSSEAAARSALTAGDADAWLHQGSNGSWVLTSTDTPGGSVQTALADAVRSEALSANAAAAGTSVEAIERGTVLATERLDGAEDNTGAIRLATLAFALLFFMAAMLFGQQIAASVVEEKQSRLVEIIATAIPLRELLAGKVLGNSLLALGQVILYGAVGLVAVSFTDLSGLLPGLSAAVVWFVVFFAVGFFALACLFAVAGALASRTEDLQSTTSPMTMVLMLVYVIGFTVTGTALKIASFVPIMSVVAMPGRILSGEAAWWEPVVALLLMLAFAAVTVVVGERIYRRSLMQTRGKMSWREGLKASDA</sequence>
<keyword evidence="10" id="KW-1185">Reference proteome</keyword>
<dbReference type="GO" id="GO:0140359">
    <property type="term" value="F:ABC-type transporter activity"/>
    <property type="evidence" value="ECO:0007669"/>
    <property type="project" value="InterPro"/>
</dbReference>
<feature type="transmembrane region" description="Helical" evidence="7">
    <location>
        <begin position="285"/>
        <end position="306"/>
    </location>
</feature>
<gene>
    <name evidence="9" type="ORF">DFJ68_0047</name>
</gene>
<feature type="region of interest" description="Disordered" evidence="6">
    <location>
        <begin position="1"/>
        <end position="28"/>
    </location>
</feature>
<accession>A0A495XPX9</accession>